<sequence length="54" mass="6485">MYNVVIEKKVAKMLDKLPNEYYRLIRKHLLELEENPLTKEECDASSEKNNGKRY</sequence>
<evidence type="ECO:0000313" key="1">
    <source>
        <dbReference type="EMBL" id="KAA6319092.1"/>
    </source>
</evidence>
<reference evidence="1" key="1">
    <citation type="submission" date="2019-03" db="EMBL/GenBank/DDBJ databases">
        <title>Single cell metagenomics reveals metabolic interactions within the superorganism composed of flagellate Streblomastix strix and complex community of Bacteroidetes bacteria on its surface.</title>
        <authorList>
            <person name="Treitli S.C."/>
            <person name="Kolisko M."/>
            <person name="Husnik F."/>
            <person name="Keeling P."/>
            <person name="Hampl V."/>
        </authorList>
    </citation>
    <scope>NUCLEOTIDE SEQUENCE</scope>
    <source>
        <strain evidence="1">STM</strain>
    </source>
</reference>
<accession>A0A5J4QC44</accession>
<dbReference type="SUPFAM" id="SSF143011">
    <property type="entry name" value="RelE-like"/>
    <property type="match status" value="1"/>
</dbReference>
<name>A0A5J4QC44_9ZZZZ</name>
<dbReference type="Gene3D" id="3.30.2310.20">
    <property type="entry name" value="RelE-like"/>
    <property type="match status" value="1"/>
</dbReference>
<proteinExistence type="predicted"/>
<dbReference type="AlphaFoldDB" id="A0A5J4QC44"/>
<organism evidence="1">
    <name type="scientific">termite gut metagenome</name>
    <dbReference type="NCBI Taxonomy" id="433724"/>
    <lineage>
        <taxon>unclassified sequences</taxon>
        <taxon>metagenomes</taxon>
        <taxon>organismal metagenomes</taxon>
    </lineage>
</organism>
<dbReference type="EMBL" id="SNRY01003995">
    <property type="protein sequence ID" value="KAA6319092.1"/>
    <property type="molecule type" value="Genomic_DNA"/>
</dbReference>
<gene>
    <name evidence="1" type="ORF">EZS27_030977</name>
</gene>
<comment type="caution">
    <text evidence="1">The sequence shown here is derived from an EMBL/GenBank/DDBJ whole genome shotgun (WGS) entry which is preliminary data.</text>
</comment>
<dbReference type="InterPro" id="IPR035093">
    <property type="entry name" value="RelE/ParE_toxin_dom_sf"/>
</dbReference>
<protein>
    <submittedName>
        <fullName evidence="1">Uncharacterized protein</fullName>
    </submittedName>
</protein>